<name>A0A4Q2DM47_9AGAR</name>
<dbReference type="AlphaFoldDB" id="A0A4Q2DM47"/>
<dbReference type="EMBL" id="SDEE01000122">
    <property type="protein sequence ID" value="RXW21067.1"/>
    <property type="molecule type" value="Genomic_DNA"/>
</dbReference>
<proteinExistence type="predicted"/>
<sequence length="620" mass="70071">MSVCEKDPPVPADVSEYAEKQTTTRLDGSLDNTGGPPRTPTQTCATATVTLCKDVDTNLRLQKAAKILLKNQKPSTARAPDVATTRLDPQVEEAKKVLEKELGKCIELPESNTFASSLYHHLAPDEEIEHFLAGTDVYNSAEHRWALPKSHEGLKEERMYKPLVKLLNAIFQWFWHETNLRKAVDTHSTQLPHKEFADTNNYSRPDITIKAKGPSFQLPQDKTIGYSNMATCFEVKVTNQGWSVVKELLQLAGYARQIFIQQPNRRFVRALIITEENFRLFHFDRSGVQYTQTINIHEEAHTFVRLVLGLSSLVESDLGLDTSIKWEIQDGRKIGGTLTTRNGNNAEVEYRLAEVDPVSSSYKIRDRGVICWRVIDPKSGDIMLVKEIWRAEDRLSEDFYLEMAKGVPGVVQMISFEYNRGDTKQFRGFDGPPPSDFRNRVAVRIVLDTEGKSIEHFKSPKELLCALRDAIDGHRELSLKNALHGRITLANVVLGKPDAPPGYRGLLMGLDMAVLNKMDASNLSAEPMAITEIYQSIAEIRRVHGIHQNPLAHSYLDDLESFVYVLTRIMYGYDQTLLCQLTGQILTDNFSCSMLIAVAIVQDLFQLILHSYKLHQLMLT</sequence>
<dbReference type="InterPro" id="IPR011009">
    <property type="entry name" value="Kinase-like_dom_sf"/>
</dbReference>
<organism evidence="3 4">
    <name type="scientific">Candolleomyces aberdarensis</name>
    <dbReference type="NCBI Taxonomy" id="2316362"/>
    <lineage>
        <taxon>Eukaryota</taxon>
        <taxon>Fungi</taxon>
        <taxon>Dikarya</taxon>
        <taxon>Basidiomycota</taxon>
        <taxon>Agaricomycotina</taxon>
        <taxon>Agaricomycetes</taxon>
        <taxon>Agaricomycetidae</taxon>
        <taxon>Agaricales</taxon>
        <taxon>Agaricineae</taxon>
        <taxon>Psathyrellaceae</taxon>
        <taxon>Candolleomyces</taxon>
    </lineage>
</organism>
<dbReference type="PANTHER" id="PTHR38248:SF2">
    <property type="entry name" value="FUNK1 11"/>
    <property type="match status" value="1"/>
</dbReference>
<dbReference type="Pfam" id="PF17667">
    <property type="entry name" value="Pkinase_fungal"/>
    <property type="match status" value="2"/>
</dbReference>
<dbReference type="SUPFAM" id="SSF56112">
    <property type="entry name" value="Protein kinase-like (PK-like)"/>
    <property type="match status" value="1"/>
</dbReference>
<feature type="domain" description="Fungal-type protein kinase" evidence="2">
    <location>
        <begin position="205"/>
        <end position="415"/>
    </location>
</feature>
<accession>A0A4Q2DM47</accession>
<comment type="caution">
    <text evidence="3">The sequence shown here is derived from an EMBL/GenBank/DDBJ whole genome shotgun (WGS) entry which is preliminary data.</text>
</comment>
<evidence type="ECO:0000313" key="3">
    <source>
        <dbReference type="EMBL" id="RXW21067.1"/>
    </source>
</evidence>
<dbReference type="InterPro" id="IPR040976">
    <property type="entry name" value="Pkinase_fungal"/>
</dbReference>
<feature type="compositionally biased region" description="Polar residues" evidence="1">
    <location>
        <begin position="20"/>
        <end position="32"/>
    </location>
</feature>
<keyword evidence="4" id="KW-1185">Reference proteome</keyword>
<evidence type="ECO:0000259" key="2">
    <source>
        <dbReference type="Pfam" id="PF17667"/>
    </source>
</evidence>
<feature type="domain" description="Fungal-type protein kinase" evidence="2">
    <location>
        <begin position="436"/>
        <end position="569"/>
    </location>
</feature>
<protein>
    <recommendedName>
        <fullName evidence="2">Fungal-type protein kinase domain-containing protein</fullName>
    </recommendedName>
</protein>
<dbReference type="PANTHER" id="PTHR38248">
    <property type="entry name" value="FUNK1 6"/>
    <property type="match status" value="1"/>
</dbReference>
<feature type="region of interest" description="Disordered" evidence="1">
    <location>
        <begin position="1"/>
        <end position="42"/>
    </location>
</feature>
<dbReference type="Proteomes" id="UP000290288">
    <property type="component" value="Unassembled WGS sequence"/>
</dbReference>
<gene>
    <name evidence="3" type="ORF">EST38_g4778</name>
</gene>
<reference evidence="3 4" key="1">
    <citation type="submission" date="2019-01" db="EMBL/GenBank/DDBJ databases">
        <title>Draft genome sequence of Psathyrella aberdarensis IHI B618.</title>
        <authorList>
            <person name="Buettner E."/>
            <person name="Kellner H."/>
        </authorList>
    </citation>
    <scope>NUCLEOTIDE SEQUENCE [LARGE SCALE GENOMIC DNA]</scope>
    <source>
        <strain evidence="3 4">IHI B618</strain>
    </source>
</reference>
<dbReference type="OrthoDB" id="5584477at2759"/>
<evidence type="ECO:0000256" key="1">
    <source>
        <dbReference type="SAM" id="MobiDB-lite"/>
    </source>
</evidence>
<evidence type="ECO:0000313" key="4">
    <source>
        <dbReference type="Proteomes" id="UP000290288"/>
    </source>
</evidence>